<comment type="caution">
    <text evidence="3">The sequence shown here is derived from an EMBL/GenBank/DDBJ whole genome shotgun (WGS) entry which is preliminary data.</text>
</comment>
<evidence type="ECO:0000256" key="2">
    <source>
        <dbReference type="SAM" id="Phobius"/>
    </source>
</evidence>
<organism evidence="3 4">
    <name type="scientific">Nocardia bhagyanarayanae</name>
    <dbReference type="NCBI Taxonomy" id="1215925"/>
    <lineage>
        <taxon>Bacteria</taxon>
        <taxon>Bacillati</taxon>
        <taxon>Actinomycetota</taxon>
        <taxon>Actinomycetes</taxon>
        <taxon>Mycobacteriales</taxon>
        <taxon>Nocardiaceae</taxon>
        <taxon>Nocardia</taxon>
    </lineage>
</organism>
<keyword evidence="4" id="KW-1185">Reference proteome</keyword>
<feature type="transmembrane region" description="Helical" evidence="2">
    <location>
        <begin position="34"/>
        <end position="57"/>
    </location>
</feature>
<reference evidence="3 4" key="1">
    <citation type="submission" date="2019-06" db="EMBL/GenBank/DDBJ databases">
        <title>Sequencing the genomes of 1000 actinobacteria strains.</title>
        <authorList>
            <person name="Klenk H.-P."/>
        </authorList>
    </citation>
    <scope>NUCLEOTIDE SEQUENCE [LARGE SCALE GENOMIC DNA]</scope>
    <source>
        <strain evidence="3 4">DSM 103495</strain>
    </source>
</reference>
<dbReference type="Gene3D" id="2.160.20.80">
    <property type="entry name" value="E3 ubiquitin-protein ligase SopA"/>
    <property type="match status" value="1"/>
</dbReference>
<feature type="transmembrane region" description="Helical" evidence="2">
    <location>
        <begin position="77"/>
        <end position="95"/>
    </location>
</feature>
<evidence type="ECO:0000313" key="3">
    <source>
        <dbReference type="EMBL" id="TQM31567.1"/>
    </source>
</evidence>
<dbReference type="AlphaFoldDB" id="A0A543FCK3"/>
<keyword evidence="2" id="KW-0812">Transmembrane</keyword>
<feature type="compositionally biased region" description="Pro residues" evidence="1">
    <location>
        <begin position="472"/>
        <end position="488"/>
    </location>
</feature>
<dbReference type="Proteomes" id="UP000316331">
    <property type="component" value="Unassembled WGS sequence"/>
</dbReference>
<dbReference type="EMBL" id="VFPG01000001">
    <property type="protein sequence ID" value="TQM31567.1"/>
    <property type="molecule type" value="Genomic_DNA"/>
</dbReference>
<evidence type="ECO:0008006" key="5">
    <source>
        <dbReference type="Google" id="ProtNLM"/>
    </source>
</evidence>
<name>A0A543FCK3_9NOCA</name>
<keyword evidence="2" id="KW-0472">Membrane</keyword>
<gene>
    <name evidence="3" type="ORF">FB390_3226</name>
</gene>
<evidence type="ECO:0000256" key="1">
    <source>
        <dbReference type="SAM" id="MobiDB-lite"/>
    </source>
</evidence>
<sequence length="488" mass="53934">MLCRNPVRCAAHRDRATMQLMRWWGRLGRRLRRAALLFAVLTAVVGGLAVAGSTWWLLWLGLGAKAETPNQLDLTKIALSVTAGVGGAVALVVAYRRQRDLERGRFAELFGAAARQLGDEDPAVRLAGVYAMAGVADEFSAPVRRQQCVDVLCGYLRLPYEPDDGANHLISRAETAQESGREVERVYRLRHNDREVRRTIVRVIADHLRPYGEASWSRCDFDFTGAVLENADFEATEFAGRLTTFTGVRFVGDRAADFNRARFTGQHVTFRDAVFTAPITHFGNAEFRTARTTFDGVTFKSPQTRFDEAKFTGAHSGFIGTRFLGARTSWRAAAFQTERTSFAQATLDGEHVSFEQAVFSGQHLAFTAAQLYATTVSFEEAKLGAAPRLRFRGTRDIDFVGTEFHGAVSFARSTIAGRAADFREGDFFGEISFAGTRFTAGETDFDRPKAWVGVRFDWDDNPIAKPTSVKPNPWPPVPESAPAPAPSI</sequence>
<keyword evidence="2" id="KW-1133">Transmembrane helix</keyword>
<proteinExistence type="predicted"/>
<protein>
    <recommendedName>
        <fullName evidence="5">Pentapeptide repeat protein</fullName>
    </recommendedName>
</protein>
<evidence type="ECO:0000313" key="4">
    <source>
        <dbReference type="Proteomes" id="UP000316331"/>
    </source>
</evidence>
<feature type="region of interest" description="Disordered" evidence="1">
    <location>
        <begin position="463"/>
        <end position="488"/>
    </location>
</feature>
<accession>A0A543FCK3</accession>